<name>A0AAW7XDU1_9GAMM</name>
<dbReference type="SUPFAM" id="SSF109770">
    <property type="entry name" value="Nickel-containing superoxide dismutase, NiSOD"/>
    <property type="match status" value="1"/>
</dbReference>
<proteinExistence type="predicted"/>
<dbReference type="RefSeq" id="WP_303548351.1">
    <property type="nucleotide sequence ID" value="NZ_JAUOPG010000001.1"/>
</dbReference>
<gene>
    <name evidence="1" type="primary">sodN</name>
    <name evidence="1" type="ORF">Q4490_02145</name>
</gene>
<dbReference type="GO" id="GO:0016151">
    <property type="term" value="F:nickel cation binding"/>
    <property type="evidence" value="ECO:0007669"/>
    <property type="project" value="InterPro"/>
</dbReference>
<organism evidence="1 2">
    <name type="scientific">Neptunomonas phycophila</name>
    <dbReference type="NCBI Taxonomy" id="1572645"/>
    <lineage>
        <taxon>Bacteria</taxon>
        <taxon>Pseudomonadati</taxon>
        <taxon>Pseudomonadota</taxon>
        <taxon>Gammaproteobacteria</taxon>
        <taxon>Oceanospirillales</taxon>
        <taxon>Oceanospirillaceae</taxon>
        <taxon>Neptunomonas</taxon>
    </lineage>
</organism>
<dbReference type="Pfam" id="PF09055">
    <property type="entry name" value="Sod_Ni"/>
    <property type="match status" value="1"/>
</dbReference>
<dbReference type="InterPro" id="IPR036502">
    <property type="entry name" value="NiSOD_sf"/>
</dbReference>
<dbReference type="NCBIfam" id="TIGR02753">
    <property type="entry name" value="sodN"/>
    <property type="match status" value="1"/>
</dbReference>
<dbReference type="Proteomes" id="UP001169862">
    <property type="component" value="Unassembled WGS sequence"/>
</dbReference>
<dbReference type="EMBL" id="JAUOPG010000001">
    <property type="protein sequence ID" value="MDO6452354.1"/>
    <property type="molecule type" value="Genomic_DNA"/>
</dbReference>
<dbReference type="Gene3D" id="1.20.120.400">
    <property type="entry name" value="Nickel-containing superoxide dismutase"/>
    <property type="match status" value="1"/>
</dbReference>
<comment type="caution">
    <text evidence="1">The sequence shown here is derived from an EMBL/GenBank/DDBJ whole genome shotgun (WGS) entry which is preliminary data.</text>
</comment>
<dbReference type="GO" id="GO:0004784">
    <property type="term" value="F:superoxide dismutase activity"/>
    <property type="evidence" value="ECO:0007669"/>
    <property type="project" value="UniProtKB-EC"/>
</dbReference>
<sequence>MLHALLNHIDQAKPFETASAHCDIPCKIYDPISAQIAALTVIRMCDLIAELEEKTSLSIADQAQLARLVNEKESHAGNVKHEIRVIWGDYFKQPQFDQVAGIHDLVHNIMLKASQCKQHIDRQNGLELLALVNQFAEAFWITKGLKTYTAQCPYPPAQAVVYPVLDNA</sequence>
<evidence type="ECO:0000313" key="2">
    <source>
        <dbReference type="Proteomes" id="UP001169862"/>
    </source>
</evidence>
<accession>A0AAW7XDU1</accession>
<dbReference type="InterPro" id="IPR014123">
    <property type="entry name" value="Superoxide_dismutase_Ni-type"/>
</dbReference>
<evidence type="ECO:0000313" key="1">
    <source>
        <dbReference type="EMBL" id="MDO6452354.1"/>
    </source>
</evidence>
<reference evidence="1" key="1">
    <citation type="submission" date="2023-07" db="EMBL/GenBank/DDBJ databases">
        <title>Genome content predicts the carbon catabolic preferences of heterotrophic bacteria.</title>
        <authorList>
            <person name="Gralka M."/>
        </authorList>
    </citation>
    <scope>NUCLEOTIDE SEQUENCE</scope>
    <source>
        <strain evidence="1">I2M16</strain>
    </source>
</reference>
<protein>
    <submittedName>
        <fullName evidence="1">Superoxide dismutase, Ni</fullName>
        <ecNumber evidence="1">1.15.1.1</ecNumber>
    </submittedName>
</protein>
<dbReference type="EC" id="1.15.1.1" evidence="1"/>
<dbReference type="AlphaFoldDB" id="A0AAW7XDU1"/>
<keyword evidence="1" id="KW-0560">Oxidoreductase</keyword>